<organism evidence="6 7">
    <name type="scientific">Periconia macrospinosa</name>
    <dbReference type="NCBI Taxonomy" id="97972"/>
    <lineage>
        <taxon>Eukaryota</taxon>
        <taxon>Fungi</taxon>
        <taxon>Dikarya</taxon>
        <taxon>Ascomycota</taxon>
        <taxon>Pezizomycotina</taxon>
        <taxon>Dothideomycetes</taxon>
        <taxon>Pleosporomycetidae</taxon>
        <taxon>Pleosporales</taxon>
        <taxon>Massarineae</taxon>
        <taxon>Periconiaceae</taxon>
        <taxon>Periconia</taxon>
    </lineage>
</organism>
<accession>A0A2V1DUD4</accession>
<dbReference type="Gene3D" id="3.30.9.10">
    <property type="entry name" value="D-Amino Acid Oxidase, subunit A, domain 2"/>
    <property type="match status" value="1"/>
</dbReference>
<proteinExistence type="predicted"/>
<dbReference type="Pfam" id="PF01494">
    <property type="entry name" value="FAD_binding_3"/>
    <property type="match status" value="1"/>
</dbReference>
<keyword evidence="4" id="KW-0560">Oxidoreductase</keyword>
<keyword evidence="3" id="KW-0274">FAD</keyword>
<dbReference type="InterPro" id="IPR002938">
    <property type="entry name" value="FAD-bd"/>
</dbReference>
<dbReference type="STRING" id="97972.A0A2V1DUD4"/>
<protein>
    <submittedName>
        <fullName evidence="6">Putative phenol monooxygenase</fullName>
    </submittedName>
</protein>
<dbReference type="PROSITE" id="PS51257">
    <property type="entry name" value="PROKAR_LIPOPROTEIN"/>
    <property type="match status" value="1"/>
</dbReference>
<evidence type="ECO:0000256" key="2">
    <source>
        <dbReference type="ARBA" id="ARBA00022630"/>
    </source>
</evidence>
<keyword evidence="7" id="KW-1185">Reference proteome</keyword>
<evidence type="ECO:0000313" key="6">
    <source>
        <dbReference type="EMBL" id="PVI00865.1"/>
    </source>
</evidence>
<evidence type="ECO:0000256" key="4">
    <source>
        <dbReference type="ARBA" id="ARBA00023002"/>
    </source>
</evidence>
<dbReference type="SUPFAM" id="SSF51905">
    <property type="entry name" value="FAD/NAD(P)-binding domain"/>
    <property type="match status" value="1"/>
</dbReference>
<evidence type="ECO:0000256" key="3">
    <source>
        <dbReference type="ARBA" id="ARBA00022827"/>
    </source>
</evidence>
<dbReference type="OrthoDB" id="2096480at2759"/>
<dbReference type="InterPro" id="IPR050641">
    <property type="entry name" value="RIFMO-like"/>
</dbReference>
<comment type="cofactor">
    <cofactor evidence="1">
        <name>FAD</name>
        <dbReference type="ChEBI" id="CHEBI:57692"/>
    </cofactor>
</comment>
<reference evidence="6 7" key="1">
    <citation type="journal article" date="2018" name="Sci. Rep.">
        <title>Comparative genomics provides insights into the lifestyle and reveals functional heterogeneity of dark septate endophytic fungi.</title>
        <authorList>
            <person name="Knapp D.G."/>
            <person name="Nemeth J.B."/>
            <person name="Barry K."/>
            <person name="Hainaut M."/>
            <person name="Henrissat B."/>
            <person name="Johnson J."/>
            <person name="Kuo A."/>
            <person name="Lim J.H.P."/>
            <person name="Lipzen A."/>
            <person name="Nolan M."/>
            <person name="Ohm R.A."/>
            <person name="Tamas L."/>
            <person name="Grigoriev I.V."/>
            <person name="Spatafora J.W."/>
            <person name="Nagy L.G."/>
            <person name="Kovacs G.M."/>
        </authorList>
    </citation>
    <scope>NUCLEOTIDE SEQUENCE [LARGE SCALE GENOMIC DNA]</scope>
    <source>
        <strain evidence="6 7">DSE2036</strain>
    </source>
</reference>
<dbReference type="PRINTS" id="PR00420">
    <property type="entry name" value="RNGMNOXGNASE"/>
</dbReference>
<dbReference type="EMBL" id="KZ805366">
    <property type="protein sequence ID" value="PVI00865.1"/>
    <property type="molecule type" value="Genomic_DNA"/>
</dbReference>
<name>A0A2V1DUD4_9PLEO</name>
<dbReference type="PANTHER" id="PTHR43004:SF19">
    <property type="entry name" value="BINDING MONOOXYGENASE, PUTATIVE (JCVI)-RELATED"/>
    <property type="match status" value="1"/>
</dbReference>
<dbReference type="Gene3D" id="3.50.50.60">
    <property type="entry name" value="FAD/NAD(P)-binding domain"/>
    <property type="match status" value="1"/>
</dbReference>
<keyword evidence="2" id="KW-0285">Flavoprotein</keyword>
<dbReference type="Gene3D" id="3.40.30.120">
    <property type="match status" value="1"/>
</dbReference>
<dbReference type="PANTHER" id="PTHR43004">
    <property type="entry name" value="TRK SYSTEM POTASSIUM UPTAKE PROTEIN"/>
    <property type="match status" value="1"/>
</dbReference>
<evidence type="ECO:0000259" key="5">
    <source>
        <dbReference type="Pfam" id="PF01494"/>
    </source>
</evidence>
<evidence type="ECO:0000256" key="1">
    <source>
        <dbReference type="ARBA" id="ARBA00001974"/>
    </source>
</evidence>
<dbReference type="Proteomes" id="UP000244855">
    <property type="component" value="Unassembled WGS sequence"/>
</dbReference>
<gene>
    <name evidence="6" type="ORF">DM02DRAFT_592007</name>
</gene>
<feature type="domain" description="FAD-binding" evidence="5">
    <location>
        <begin position="6"/>
        <end position="394"/>
    </location>
</feature>
<dbReference type="AlphaFoldDB" id="A0A2V1DUD4"/>
<sequence length="607" mass="66550">MVAVRVPVLIVGGGGCGLVASSILSNLAVAHVLVEAHPSTSNLPKAHILNQRTAEILSQHQLWEHIVPFGTPRKQARYFRYVSSFGGNGPLDRVPLGKVSCFGWNDEPDVDEENDALIYDRDSPVRGTNLPQIRLEPILRLQAERRNPGKVLFHHRVVGFAEQEDHVVVDVVNQATGETIQYLADYVLAADGGKTFGPALGIELAGPRNVGHVTTIHFKANLARYWVDGTMAYWLVNVSSQEDAVGPSPLFGAEWNTLVPMGPTWGPDCEEFGLHLGMAENHPPVESLTDDDIKHRVRTALNIPDLDLEILKASRWNLEGITATQYQTNRIFLAGDAVHRHPPTTGLGLNTAIGDVHNITWKLAAVLKHHASPSLLKTYQTERLPIGKRVTQWALFTFLNLRLIDAAVGLFPGGKAVRATNEQIYQQLLADTFDGAARRAAVQYAVQSQRVELGAHDLDLGAVYPGGALVADGSMPPVVDPRGIRYTPTARPGHRLPHAWLQGSTRISTHQLVDQTGSWALLTDDSADGTLWIQKAADLEERRGLKINKARIGPLGDLKDEDGQWAEHSGLEACRGGAVLVRPDTYVAFRAREFSQKAVDRLEMVFL</sequence>
<dbReference type="GO" id="GO:0016709">
    <property type="term" value="F:oxidoreductase activity, acting on paired donors, with incorporation or reduction of molecular oxygen, NAD(P)H as one donor, and incorporation of one atom of oxygen"/>
    <property type="evidence" value="ECO:0007669"/>
    <property type="project" value="UniProtKB-ARBA"/>
</dbReference>
<evidence type="ECO:0000313" key="7">
    <source>
        <dbReference type="Proteomes" id="UP000244855"/>
    </source>
</evidence>
<dbReference type="Pfam" id="PF21274">
    <property type="entry name" value="Rng_hyd_C"/>
    <property type="match status" value="1"/>
</dbReference>
<keyword evidence="6" id="KW-0503">Monooxygenase</keyword>
<dbReference type="InterPro" id="IPR036188">
    <property type="entry name" value="FAD/NAD-bd_sf"/>
</dbReference>
<dbReference type="GO" id="GO:0071949">
    <property type="term" value="F:FAD binding"/>
    <property type="evidence" value="ECO:0007669"/>
    <property type="project" value="InterPro"/>
</dbReference>